<dbReference type="InterPro" id="IPR027417">
    <property type="entry name" value="P-loop_NTPase"/>
</dbReference>
<dbReference type="SMART" id="SM00862">
    <property type="entry name" value="Trans_reg_C"/>
    <property type="match status" value="1"/>
</dbReference>
<comment type="similarity">
    <text evidence="1">Belongs to the AfsR/DnrI/RedD regulatory family.</text>
</comment>
<dbReference type="Gene3D" id="3.40.50.300">
    <property type="entry name" value="P-loop containing nucleotide triphosphate hydrolases"/>
    <property type="match status" value="1"/>
</dbReference>
<evidence type="ECO:0000256" key="1">
    <source>
        <dbReference type="ARBA" id="ARBA00005820"/>
    </source>
</evidence>
<evidence type="ECO:0000256" key="5">
    <source>
        <dbReference type="PROSITE-ProRule" id="PRU01091"/>
    </source>
</evidence>
<evidence type="ECO:0000256" key="4">
    <source>
        <dbReference type="ARBA" id="ARBA00023163"/>
    </source>
</evidence>
<dbReference type="SUPFAM" id="SSF46894">
    <property type="entry name" value="C-terminal effector domain of the bipartite response regulators"/>
    <property type="match status" value="1"/>
</dbReference>
<keyword evidence="3 5" id="KW-0238">DNA-binding</keyword>
<dbReference type="InterPro" id="IPR011990">
    <property type="entry name" value="TPR-like_helical_dom_sf"/>
</dbReference>
<reference evidence="7 8" key="1">
    <citation type="submission" date="2023-07" db="EMBL/GenBank/DDBJ databases">
        <title>Sequencing the genomes of 1000 actinobacteria strains.</title>
        <authorList>
            <person name="Klenk H.-P."/>
        </authorList>
    </citation>
    <scope>NUCLEOTIDE SEQUENCE [LARGE SCALE GENOMIC DNA]</scope>
    <source>
        <strain evidence="7 8">DSM 44388</strain>
    </source>
</reference>
<dbReference type="Pfam" id="PF13191">
    <property type="entry name" value="AAA_16"/>
    <property type="match status" value="1"/>
</dbReference>
<evidence type="ECO:0000256" key="3">
    <source>
        <dbReference type="ARBA" id="ARBA00023125"/>
    </source>
</evidence>
<keyword evidence="4" id="KW-0804">Transcription</keyword>
<keyword evidence="2" id="KW-0805">Transcription regulation</keyword>
<dbReference type="InterPro" id="IPR051677">
    <property type="entry name" value="AfsR-DnrI-RedD_regulator"/>
</dbReference>
<dbReference type="Gene3D" id="1.10.10.10">
    <property type="entry name" value="Winged helix-like DNA-binding domain superfamily/Winged helix DNA-binding domain"/>
    <property type="match status" value="1"/>
</dbReference>
<dbReference type="SMART" id="SM00382">
    <property type="entry name" value="AAA"/>
    <property type="match status" value="1"/>
</dbReference>
<protein>
    <submittedName>
        <fullName evidence="7">DNA-binding SARP family transcriptional activator</fullName>
    </submittedName>
</protein>
<dbReference type="PANTHER" id="PTHR35807">
    <property type="entry name" value="TRANSCRIPTIONAL REGULATOR REDD-RELATED"/>
    <property type="match status" value="1"/>
</dbReference>
<gene>
    <name evidence="7" type="ORF">J2S57_006690</name>
</gene>
<dbReference type="PROSITE" id="PS51755">
    <property type="entry name" value="OMPR_PHOB"/>
    <property type="match status" value="1"/>
</dbReference>
<sequence length="618" mass="66664">MDGHAPEGELRFQILGPARIWRDDVELDTGPPQQTALLTLLLAREGGPVTTGRLVDLLWGDGAPASAVNIVHKYVSALRHLLEPGLPPRAQGTYLLRRESSYLFRVGPAELDAVTFRRLVAEARARPAEALDHLSRALALWQGRVGESARSETAVRGLTALDAEFLDTCVQAARLATRLGRPESVLPALHLAARIAPLNEAVQAGLIQLLATADRPAQAVAVFAATRERLAGDLGVQPGTALTRARRQVLHRTGDGPDGSGRRPELDLLRRTFTTPRPSATVVVVEGEPGIGKTHLLDAACAQAARLGLLVARGRAPENDPMPPMWPWTTAFREIEPGFEHLDQAVDLLERSDRPVLLVIDDLQWADPQTLRQLRHLAVRSPARTVILAALRDRAPLPAPDLVRTLTALSRVPGQRRLTLGPLDPDRIADLVHQETGRVVERAALRRLTQRAGGNPFLARELAHTRGEGVPVAVRDVVRQRMTSLTPDERSLLQVAALIGRDVDPDLLTRTVRTATGGSSARPGRESPAEVQLTLERLEPAVGLGLLDPAHDGITGADGADGFRFTHELLREAVGATVGPARAALLSRRIAELTRPGALRAISTTVRRSPVRAGHLGA</sequence>
<dbReference type="EMBL" id="JAUSQZ010000001">
    <property type="protein sequence ID" value="MDP9830941.1"/>
    <property type="molecule type" value="Genomic_DNA"/>
</dbReference>
<name>A0ABT9PEL2_9ACTN</name>
<dbReference type="Proteomes" id="UP001235712">
    <property type="component" value="Unassembled WGS sequence"/>
</dbReference>
<feature type="domain" description="OmpR/PhoB-type" evidence="6">
    <location>
        <begin position="1"/>
        <end position="106"/>
    </location>
</feature>
<dbReference type="InterPro" id="IPR001867">
    <property type="entry name" value="OmpR/PhoB-type_DNA-bd"/>
</dbReference>
<evidence type="ECO:0000313" key="8">
    <source>
        <dbReference type="Proteomes" id="UP001235712"/>
    </source>
</evidence>
<dbReference type="SUPFAM" id="SSF48452">
    <property type="entry name" value="TPR-like"/>
    <property type="match status" value="1"/>
</dbReference>
<dbReference type="InterPro" id="IPR041664">
    <property type="entry name" value="AAA_16"/>
</dbReference>
<dbReference type="InterPro" id="IPR036388">
    <property type="entry name" value="WH-like_DNA-bd_sf"/>
</dbReference>
<evidence type="ECO:0000313" key="7">
    <source>
        <dbReference type="EMBL" id="MDP9830941.1"/>
    </source>
</evidence>
<keyword evidence="8" id="KW-1185">Reference proteome</keyword>
<dbReference type="RefSeq" id="WP_307250232.1">
    <property type="nucleotide sequence ID" value="NZ_JAUSQZ010000001.1"/>
</dbReference>
<dbReference type="Gene3D" id="1.25.40.10">
    <property type="entry name" value="Tetratricopeptide repeat domain"/>
    <property type="match status" value="1"/>
</dbReference>
<feature type="DNA-binding region" description="OmpR/PhoB-type" evidence="5">
    <location>
        <begin position="1"/>
        <end position="106"/>
    </location>
</feature>
<dbReference type="PANTHER" id="PTHR35807:SF1">
    <property type="entry name" value="TRANSCRIPTIONAL REGULATOR REDD"/>
    <property type="match status" value="1"/>
</dbReference>
<dbReference type="Pfam" id="PF00486">
    <property type="entry name" value="Trans_reg_C"/>
    <property type="match status" value="1"/>
</dbReference>
<dbReference type="GO" id="GO:0003677">
    <property type="term" value="F:DNA binding"/>
    <property type="evidence" value="ECO:0007669"/>
    <property type="project" value="UniProtKB-KW"/>
</dbReference>
<organism evidence="7 8">
    <name type="scientific">Kineosporia succinea</name>
    <dbReference type="NCBI Taxonomy" id="84632"/>
    <lineage>
        <taxon>Bacteria</taxon>
        <taxon>Bacillati</taxon>
        <taxon>Actinomycetota</taxon>
        <taxon>Actinomycetes</taxon>
        <taxon>Kineosporiales</taxon>
        <taxon>Kineosporiaceae</taxon>
        <taxon>Kineosporia</taxon>
    </lineage>
</organism>
<dbReference type="SUPFAM" id="SSF52540">
    <property type="entry name" value="P-loop containing nucleoside triphosphate hydrolases"/>
    <property type="match status" value="1"/>
</dbReference>
<dbReference type="InterPro" id="IPR005158">
    <property type="entry name" value="BTAD"/>
</dbReference>
<accession>A0ABT9PEL2</accession>
<dbReference type="InterPro" id="IPR003593">
    <property type="entry name" value="AAA+_ATPase"/>
</dbReference>
<evidence type="ECO:0000259" key="6">
    <source>
        <dbReference type="PROSITE" id="PS51755"/>
    </source>
</evidence>
<comment type="caution">
    <text evidence="7">The sequence shown here is derived from an EMBL/GenBank/DDBJ whole genome shotgun (WGS) entry which is preliminary data.</text>
</comment>
<evidence type="ECO:0000256" key="2">
    <source>
        <dbReference type="ARBA" id="ARBA00023015"/>
    </source>
</evidence>
<dbReference type="Pfam" id="PF03704">
    <property type="entry name" value="BTAD"/>
    <property type="match status" value="1"/>
</dbReference>
<dbReference type="SMART" id="SM01043">
    <property type="entry name" value="BTAD"/>
    <property type="match status" value="1"/>
</dbReference>
<proteinExistence type="inferred from homology"/>
<dbReference type="InterPro" id="IPR016032">
    <property type="entry name" value="Sig_transdc_resp-reg_C-effctor"/>
</dbReference>